<dbReference type="Pfam" id="PF01627">
    <property type="entry name" value="Hpt"/>
    <property type="match status" value="1"/>
</dbReference>
<dbReference type="FunFam" id="3.30.565.10:FF:000010">
    <property type="entry name" value="Sensor histidine kinase RcsC"/>
    <property type="match status" value="1"/>
</dbReference>
<feature type="modified residue" description="Phosphohistidine" evidence="18">
    <location>
        <position position="935"/>
    </location>
</feature>
<dbReference type="InterPro" id="IPR001789">
    <property type="entry name" value="Sig_transdc_resp-reg_receiver"/>
</dbReference>
<keyword evidence="8 21" id="KW-0812">Transmembrane</keyword>
<dbReference type="Pfam" id="PF00512">
    <property type="entry name" value="HisKA"/>
    <property type="match status" value="1"/>
</dbReference>
<keyword evidence="4" id="KW-1003">Cell membrane</keyword>
<evidence type="ECO:0000256" key="21">
    <source>
        <dbReference type="SAM" id="Phobius"/>
    </source>
</evidence>
<feature type="modified residue" description="4-aspartylphosphate" evidence="19">
    <location>
        <position position="777"/>
    </location>
</feature>
<dbReference type="PANTHER" id="PTHR43047:SF72">
    <property type="entry name" value="OSMOSENSING HISTIDINE PROTEIN KINASE SLN1"/>
    <property type="match status" value="1"/>
</dbReference>
<dbReference type="Pfam" id="PF00672">
    <property type="entry name" value="HAMP"/>
    <property type="match status" value="1"/>
</dbReference>
<keyword evidence="20" id="KW-0175">Coiled coil</keyword>
<accession>A0A4R3VD76</accession>
<dbReference type="AlphaFoldDB" id="A0A4R3VD76"/>
<dbReference type="InterPro" id="IPR005467">
    <property type="entry name" value="His_kinase_dom"/>
</dbReference>
<evidence type="ECO:0000259" key="22">
    <source>
        <dbReference type="PROSITE" id="PS50109"/>
    </source>
</evidence>
<dbReference type="CDD" id="cd00082">
    <property type="entry name" value="HisKA"/>
    <property type="match status" value="1"/>
</dbReference>
<dbReference type="SUPFAM" id="SSF55874">
    <property type="entry name" value="ATPase domain of HSP90 chaperone/DNA topoisomerase II/histidine kinase"/>
    <property type="match status" value="1"/>
</dbReference>
<evidence type="ECO:0000256" key="10">
    <source>
        <dbReference type="ARBA" id="ARBA00022777"/>
    </source>
</evidence>
<dbReference type="SMART" id="SM00304">
    <property type="entry name" value="HAMP"/>
    <property type="match status" value="1"/>
</dbReference>
<keyword evidence="12 21" id="KW-1133">Transmembrane helix</keyword>
<dbReference type="InterPro" id="IPR036097">
    <property type="entry name" value="HisK_dim/P_sf"/>
</dbReference>
<dbReference type="Gene3D" id="3.30.565.10">
    <property type="entry name" value="Histidine kinase-like ATPase, C-terminal domain"/>
    <property type="match status" value="1"/>
</dbReference>
<dbReference type="SMART" id="SM00388">
    <property type="entry name" value="HisKA"/>
    <property type="match status" value="1"/>
</dbReference>
<keyword evidence="7" id="KW-0808">Transferase</keyword>
<evidence type="ECO:0000256" key="14">
    <source>
        <dbReference type="ARBA" id="ARBA00023026"/>
    </source>
</evidence>
<comment type="subcellular location">
    <subcellularLocation>
        <location evidence="2">Cell inner membrane</location>
        <topology evidence="2">Multi-pass membrane protein</topology>
    </subcellularLocation>
</comment>
<dbReference type="Proteomes" id="UP000294692">
    <property type="component" value="Unassembled WGS sequence"/>
</dbReference>
<proteinExistence type="predicted"/>
<comment type="catalytic activity">
    <reaction evidence="1">
        <text>ATP + protein L-histidine = ADP + protein N-phospho-L-histidine.</text>
        <dbReference type="EC" id="2.7.13.3"/>
    </reaction>
</comment>
<organism evidence="26 27">
    <name type="scientific">Paracandidimonas soli</name>
    <dbReference type="NCBI Taxonomy" id="1917182"/>
    <lineage>
        <taxon>Bacteria</taxon>
        <taxon>Pseudomonadati</taxon>
        <taxon>Pseudomonadota</taxon>
        <taxon>Betaproteobacteria</taxon>
        <taxon>Burkholderiales</taxon>
        <taxon>Alcaligenaceae</taxon>
        <taxon>Paracandidimonas</taxon>
    </lineage>
</organism>
<evidence type="ECO:0000256" key="15">
    <source>
        <dbReference type="ARBA" id="ARBA00023136"/>
    </source>
</evidence>
<dbReference type="Pfam" id="PF02518">
    <property type="entry name" value="HATPase_c"/>
    <property type="match status" value="1"/>
</dbReference>
<feature type="coiled-coil region" evidence="20">
    <location>
        <begin position="422"/>
        <end position="477"/>
    </location>
</feature>
<evidence type="ECO:0000259" key="25">
    <source>
        <dbReference type="PROSITE" id="PS50894"/>
    </source>
</evidence>
<evidence type="ECO:0000256" key="16">
    <source>
        <dbReference type="ARBA" id="ARBA00058004"/>
    </source>
</evidence>
<comment type="caution">
    <text evidence="26">The sequence shown here is derived from an EMBL/GenBank/DDBJ whole genome shotgun (WGS) entry which is preliminary data.</text>
</comment>
<dbReference type="PROSITE" id="PS50885">
    <property type="entry name" value="HAMP"/>
    <property type="match status" value="1"/>
</dbReference>
<keyword evidence="13" id="KW-0902">Two-component regulatory system</keyword>
<dbReference type="InterPro" id="IPR014302">
    <property type="entry name" value="Sig_transdc_His_kinase_TorS"/>
</dbReference>
<keyword evidence="9" id="KW-0732">Signal</keyword>
<evidence type="ECO:0000256" key="13">
    <source>
        <dbReference type="ARBA" id="ARBA00023012"/>
    </source>
</evidence>
<keyword evidence="6 19" id="KW-0597">Phosphoprotein</keyword>
<dbReference type="CDD" id="cd06225">
    <property type="entry name" value="HAMP"/>
    <property type="match status" value="1"/>
</dbReference>
<dbReference type="SUPFAM" id="SSF47384">
    <property type="entry name" value="Homodimeric domain of signal transducing histidine kinase"/>
    <property type="match status" value="1"/>
</dbReference>
<dbReference type="Pfam" id="PF00072">
    <property type="entry name" value="Response_reg"/>
    <property type="match status" value="1"/>
</dbReference>
<dbReference type="SMART" id="SM00387">
    <property type="entry name" value="HATPase_c"/>
    <property type="match status" value="1"/>
</dbReference>
<evidence type="ECO:0000256" key="18">
    <source>
        <dbReference type="PROSITE-ProRule" id="PRU00110"/>
    </source>
</evidence>
<dbReference type="PANTHER" id="PTHR43047">
    <property type="entry name" value="TWO-COMPONENT HISTIDINE PROTEIN KINASE"/>
    <property type="match status" value="1"/>
</dbReference>
<feature type="domain" description="HAMP" evidence="24">
    <location>
        <begin position="375"/>
        <end position="427"/>
    </location>
</feature>
<dbReference type="EMBL" id="SMBX01000002">
    <property type="protein sequence ID" value="TCV01614.1"/>
    <property type="molecule type" value="Genomic_DNA"/>
</dbReference>
<dbReference type="SMART" id="SM00448">
    <property type="entry name" value="REC"/>
    <property type="match status" value="1"/>
</dbReference>
<evidence type="ECO:0000256" key="3">
    <source>
        <dbReference type="ARBA" id="ARBA00012438"/>
    </source>
</evidence>
<evidence type="ECO:0000259" key="23">
    <source>
        <dbReference type="PROSITE" id="PS50110"/>
    </source>
</evidence>
<dbReference type="Gene3D" id="3.40.50.2300">
    <property type="match status" value="1"/>
</dbReference>
<dbReference type="InterPro" id="IPR011006">
    <property type="entry name" value="CheY-like_superfamily"/>
</dbReference>
<dbReference type="PIRSF" id="PIRSF036437">
    <property type="entry name" value="HK_TorS"/>
    <property type="match status" value="1"/>
</dbReference>
<dbReference type="InterPro" id="IPR036641">
    <property type="entry name" value="HPT_dom_sf"/>
</dbReference>
<keyword evidence="15 21" id="KW-0472">Membrane</keyword>
<dbReference type="InterPro" id="IPR008207">
    <property type="entry name" value="Sig_transdc_His_kin_Hpt_dom"/>
</dbReference>
<feature type="transmembrane region" description="Helical" evidence="21">
    <location>
        <begin position="28"/>
        <end position="50"/>
    </location>
</feature>
<evidence type="ECO:0000313" key="27">
    <source>
        <dbReference type="Proteomes" id="UP000294692"/>
    </source>
</evidence>
<evidence type="ECO:0000256" key="2">
    <source>
        <dbReference type="ARBA" id="ARBA00004429"/>
    </source>
</evidence>
<dbReference type="CDD" id="cd16922">
    <property type="entry name" value="HATPase_EvgS-ArcB-TorS-like"/>
    <property type="match status" value="1"/>
</dbReference>
<dbReference type="PROSITE" id="PS50109">
    <property type="entry name" value="HIS_KIN"/>
    <property type="match status" value="1"/>
</dbReference>
<keyword evidence="14" id="KW-0843">Virulence</keyword>
<comment type="function">
    <text evidence="16">Member of the two-component regulatory system BvgS/BvgA. Phosphorylates BvgA via a four-step phosphorelay in response to environmental signals.</text>
</comment>
<evidence type="ECO:0000256" key="5">
    <source>
        <dbReference type="ARBA" id="ARBA00022519"/>
    </source>
</evidence>
<evidence type="ECO:0000256" key="9">
    <source>
        <dbReference type="ARBA" id="ARBA00022729"/>
    </source>
</evidence>
<evidence type="ECO:0000256" key="7">
    <source>
        <dbReference type="ARBA" id="ARBA00022679"/>
    </source>
</evidence>
<gene>
    <name evidence="26" type="ORF">EV686_102327</name>
</gene>
<keyword evidence="11" id="KW-0067">ATP-binding</keyword>
<evidence type="ECO:0000259" key="24">
    <source>
        <dbReference type="PROSITE" id="PS50885"/>
    </source>
</evidence>
<dbReference type="InterPro" id="IPR003594">
    <property type="entry name" value="HATPase_dom"/>
</dbReference>
<dbReference type="PRINTS" id="PR00344">
    <property type="entry name" value="BCTRLSENSOR"/>
</dbReference>
<dbReference type="Pfam" id="PF21689">
    <property type="entry name" value="TorS_sensor_domain"/>
    <property type="match status" value="1"/>
</dbReference>
<feature type="transmembrane region" description="Helical" evidence="21">
    <location>
        <begin position="351"/>
        <end position="373"/>
    </location>
</feature>
<evidence type="ECO:0000256" key="12">
    <source>
        <dbReference type="ARBA" id="ARBA00022989"/>
    </source>
</evidence>
<evidence type="ECO:0000256" key="11">
    <source>
        <dbReference type="ARBA" id="ARBA00022840"/>
    </source>
</evidence>
<dbReference type="InterPro" id="IPR036890">
    <property type="entry name" value="HATPase_C_sf"/>
</dbReference>
<dbReference type="SUPFAM" id="SSF47226">
    <property type="entry name" value="Histidine-containing phosphotransfer domain, HPT domain"/>
    <property type="match status" value="1"/>
</dbReference>
<dbReference type="Gene3D" id="1.20.58.920">
    <property type="match status" value="1"/>
</dbReference>
<dbReference type="Gene3D" id="1.10.287.130">
    <property type="match status" value="1"/>
</dbReference>
<evidence type="ECO:0000313" key="26">
    <source>
        <dbReference type="EMBL" id="TCV01614.1"/>
    </source>
</evidence>
<dbReference type="PROSITE" id="PS50894">
    <property type="entry name" value="HPT"/>
    <property type="match status" value="1"/>
</dbReference>
<dbReference type="Gene3D" id="6.10.340.10">
    <property type="match status" value="1"/>
</dbReference>
<feature type="domain" description="HPt" evidence="25">
    <location>
        <begin position="896"/>
        <end position="995"/>
    </location>
</feature>
<dbReference type="GO" id="GO:0000155">
    <property type="term" value="F:phosphorelay sensor kinase activity"/>
    <property type="evidence" value="ECO:0007669"/>
    <property type="project" value="InterPro"/>
</dbReference>
<evidence type="ECO:0000256" key="6">
    <source>
        <dbReference type="ARBA" id="ARBA00022553"/>
    </source>
</evidence>
<keyword evidence="10 26" id="KW-0418">Kinase</keyword>
<feature type="domain" description="Histidine kinase" evidence="22">
    <location>
        <begin position="484"/>
        <end position="704"/>
    </location>
</feature>
<dbReference type="Gene3D" id="1.20.120.160">
    <property type="entry name" value="HPT domain"/>
    <property type="match status" value="1"/>
</dbReference>
<dbReference type="SUPFAM" id="SSF52172">
    <property type="entry name" value="CheY-like"/>
    <property type="match status" value="1"/>
</dbReference>
<feature type="domain" description="Response regulatory" evidence="23">
    <location>
        <begin position="728"/>
        <end position="844"/>
    </location>
</feature>
<protein>
    <recommendedName>
        <fullName evidence="17">Virulence sensor protein BvgS</fullName>
        <ecNumber evidence="3">2.7.13.3</ecNumber>
    </recommendedName>
</protein>
<evidence type="ECO:0000256" key="20">
    <source>
        <dbReference type="SAM" id="Coils"/>
    </source>
</evidence>
<evidence type="ECO:0000256" key="4">
    <source>
        <dbReference type="ARBA" id="ARBA00022475"/>
    </source>
</evidence>
<keyword evidence="11" id="KW-0547">Nucleotide-binding</keyword>
<evidence type="ECO:0000256" key="8">
    <source>
        <dbReference type="ARBA" id="ARBA00022692"/>
    </source>
</evidence>
<dbReference type="RefSeq" id="WP_165972510.1">
    <property type="nucleotide sequence ID" value="NZ_SMBX01000002.1"/>
</dbReference>
<name>A0A4R3VD76_9BURK</name>
<dbReference type="InterPro" id="IPR004358">
    <property type="entry name" value="Sig_transdc_His_kin-like_C"/>
</dbReference>
<dbReference type="CDD" id="cd17546">
    <property type="entry name" value="REC_hyHK_CKI1_RcsC-like"/>
    <property type="match status" value="1"/>
</dbReference>
<dbReference type="InterPro" id="IPR038188">
    <property type="entry name" value="TorS_sensor_sf"/>
</dbReference>
<keyword evidence="5" id="KW-0997">Cell inner membrane</keyword>
<dbReference type="EC" id="2.7.13.3" evidence="3"/>
<evidence type="ECO:0000256" key="17">
    <source>
        <dbReference type="ARBA" id="ARBA00070152"/>
    </source>
</evidence>
<dbReference type="InterPro" id="IPR003660">
    <property type="entry name" value="HAMP_dom"/>
</dbReference>
<sequence>MKHTLSGNTQALANSGIARRRFGIREKLALGLILSALGIALVAVVGWVSFQRVVDSQQTILAETMPDAEAMHALVRGNARLAALAPQMNRASDTVEVSLLRASLENEMTAMRARIDSLKSTHVEQELIARLRQTYGDLSDTVTEMTQAIVMRLTLSAERDRQLRSHRATIRDMEQLSENQADNAMARLVSVLTSSLVAGEELRPSVQENLIDIDLDHLERMYELRLAVHNLSSLIERLQEFDDEGRLEAGRADYARHLQTMRRRLLNVQDPGDHSTSRRLYAHLASLLDRDGVFSLRARELALSDRTDRLQTSLGQQTARLDALAGELIMRSGQMLASATAKARDAVSSGMLAFGTMAVLLMLLSCAMLFYVLRRHIFSRLKKLESATLDLADGQRDVFIDLRGDDELSSLAHALSRFRDNALERDRLARELEQERENLEQEVAQRTAQLRKANEALAREMQEHATARTQAEQANRSKTAFLGVMSHELRTPMIGVLGTLELLDDSDLEPWQRQLTAQMRTAATLLLEILEDMLSYAQYEVSRPQIDHGRFRLRALLDDILAVQGARAQEKGLALTENIATDVPAALFGDRRKLAQVLLNLVGNAIKFTDDGVIEICVEVRERAQEHCILAFSVIDSGIGIPREQQASLFEPFVQGKEGRSQHGGTGLGLAVCRRLVEAMGGSIWMDSSPGEGTTVSFALPLKMAQAETEVLPPRSKQERKGGVAAQRILLVEDDAVTRMVANRFLASTGHAVEAADSAAHALRAFERRAFDLALIDMHLPDGNGLDLMARLRALPGKETFPVILMSAHVSEAKAGHLLAAGCDAYLGKPFRRERLADVIVQVMEARIGGDEAQEPSGAAGGLAPETVEQRSEPAPACGQTWGNLDFLREEAEALGADVLWQIADAFQRQSQESMTALEAAISTRDRDACRYHVHRLRGSAANLGLERLAAQAAALEAGLMDGTSAEAAWTGEAQALCQAVPAALAWLSAAVTSAARR</sequence>
<reference evidence="26 27" key="1">
    <citation type="submission" date="2019-03" db="EMBL/GenBank/DDBJ databases">
        <title>Genomic Encyclopedia of Type Strains, Phase IV (KMG-IV): sequencing the most valuable type-strain genomes for metagenomic binning, comparative biology and taxonomic classification.</title>
        <authorList>
            <person name="Goeker M."/>
        </authorList>
    </citation>
    <scope>NUCLEOTIDE SEQUENCE [LARGE SCALE GENOMIC DNA]</scope>
    <source>
        <strain evidence="26 27">DSM 100048</strain>
    </source>
</reference>
<keyword evidence="27" id="KW-1185">Reference proteome</keyword>
<evidence type="ECO:0000256" key="19">
    <source>
        <dbReference type="PROSITE-ProRule" id="PRU00169"/>
    </source>
</evidence>
<dbReference type="InterPro" id="IPR003661">
    <property type="entry name" value="HisK_dim/P_dom"/>
</dbReference>
<evidence type="ECO:0000256" key="1">
    <source>
        <dbReference type="ARBA" id="ARBA00000085"/>
    </source>
</evidence>
<dbReference type="GO" id="GO:0005886">
    <property type="term" value="C:plasma membrane"/>
    <property type="evidence" value="ECO:0007669"/>
    <property type="project" value="UniProtKB-SubCell"/>
</dbReference>
<dbReference type="PROSITE" id="PS50110">
    <property type="entry name" value="RESPONSE_REGULATORY"/>
    <property type="match status" value="1"/>
</dbReference>